<evidence type="ECO:0000256" key="6">
    <source>
        <dbReference type="SAM" id="MobiDB-lite"/>
    </source>
</evidence>
<evidence type="ECO:0000256" key="1">
    <source>
        <dbReference type="ARBA" id="ARBA00004218"/>
    </source>
</evidence>
<dbReference type="Pfam" id="PF02493">
    <property type="entry name" value="MORN"/>
    <property type="match status" value="6"/>
</dbReference>
<proteinExistence type="predicted"/>
<accession>A0A8K0C4C2</accession>
<dbReference type="PANTHER" id="PTHR46511:SF1">
    <property type="entry name" value="MORN REPEAT-CONTAINING PROTEIN 3"/>
    <property type="match status" value="1"/>
</dbReference>
<reference evidence="7" key="1">
    <citation type="submission" date="2019-08" db="EMBL/GenBank/DDBJ databases">
        <title>The genome of the North American firefly Photinus pyralis.</title>
        <authorList>
            <consortium name="Photinus pyralis genome working group"/>
            <person name="Fallon T.R."/>
            <person name="Sander Lower S.E."/>
            <person name="Weng J.-K."/>
        </authorList>
    </citation>
    <scope>NUCLEOTIDE SEQUENCE</scope>
    <source>
        <strain evidence="7">TRF0915ILg1</strain>
        <tissue evidence="7">Whole body</tissue>
    </source>
</reference>
<gene>
    <name evidence="7" type="ORF">ILUMI_25868</name>
</gene>
<dbReference type="Gene3D" id="2.20.110.10">
    <property type="entry name" value="Histone H3 K4-specific methyltransferase SET7/9 N-terminal domain"/>
    <property type="match status" value="2"/>
</dbReference>
<dbReference type="Proteomes" id="UP000801492">
    <property type="component" value="Unassembled WGS sequence"/>
</dbReference>
<keyword evidence="8" id="KW-1185">Reference proteome</keyword>
<dbReference type="GO" id="GO:0001669">
    <property type="term" value="C:acrosomal vesicle"/>
    <property type="evidence" value="ECO:0007669"/>
    <property type="project" value="UniProtKB-SubCell"/>
</dbReference>
<evidence type="ECO:0000256" key="3">
    <source>
        <dbReference type="ARBA" id="ARBA00023329"/>
    </source>
</evidence>
<evidence type="ECO:0000256" key="4">
    <source>
        <dbReference type="ARBA" id="ARBA00039854"/>
    </source>
</evidence>
<organism evidence="7 8">
    <name type="scientific">Ignelater luminosus</name>
    <name type="common">Cucubano</name>
    <name type="synonym">Pyrophorus luminosus</name>
    <dbReference type="NCBI Taxonomy" id="2038154"/>
    <lineage>
        <taxon>Eukaryota</taxon>
        <taxon>Metazoa</taxon>
        <taxon>Ecdysozoa</taxon>
        <taxon>Arthropoda</taxon>
        <taxon>Hexapoda</taxon>
        <taxon>Insecta</taxon>
        <taxon>Pterygota</taxon>
        <taxon>Neoptera</taxon>
        <taxon>Endopterygota</taxon>
        <taxon>Coleoptera</taxon>
        <taxon>Polyphaga</taxon>
        <taxon>Elateriformia</taxon>
        <taxon>Elateroidea</taxon>
        <taxon>Elateridae</taxon>
        <taxon>Agrypninae</taxon>
        <taxon>Pyrophorini</taxon>
        <taxon>Ignelater</taxon>
    </lineage>
</organism>
<keyword evidence="2" id="KW-0677">Repeat</keyword>
<dbReference type="EMBL" id="VTPC01090987">
    <property type="protein sequence ID" value="KAF2880310.1"/>
    <property type="molecule type" value="Genomic_DNA"/>
</dbReference>
<keyword evidence="3" id="KW-0968">Cytoplasmic vesicle</keyword>
<evidence type="ECO:0000313" key="7">
    <source>
        <dbReference type="EMBL" id="KAF2880310.1"/>
    </source>
</evidence>
<dbReference type="SUPFAM" id="SSF82185">
    <property type="entry name" value="Histone H3 K4-specific methyltransferase SET7/9 N-terminal domain"/>
    <property type="match status" value="2"/>
</dbReference>
<dbReference type="InterPro" id="IPR003409">
    <property type="entry name" value="MORN"/>
</dbReference>
<dbReference type="OrthoDB" id="270720at2759"/>
<dbReference type="PANTHER" id="PTHR46511">
    <property type="entry name" value="MORN REPEAT-CONTAINING PROTEIN 3"/>
    <property type="match status" value="1"/>
</dbReference>
<comment type="function">
    <text evidence="5">Assembles a suppression complex (suppresome) by tethering SIRT1 and MDM2 to regulate composite modifications of p53/TP53. Confers both deacetylation-mediated functional inactivation, by SIRT1, and ubiquitination-dependent degradation, by MDM2, of p53/TP53, promoting a proliferative and cell survival behaviors. May play a role in the regulation of spermatogenesis.</text>
</comment>
<feature type="region of interest" description="Disordered" evidence="6">
    <location>
        <begin position="1"/>
        <end position="23"/>
    </location>
</feature>
<sequence>MPFLKDKSKLQSRSKKLEDMTKKNGPRHAVFTVPGDKYIGEWFNNTKNGKGFLLTRTYRLYEGDWGRNFRHGFGVLALRRENKVFILQYRGDWKRGKESGFGARHYPDGGYYLGNFKNGKLHGYGQMWYADGGFYDGDWRKDQRHGLGMWVRPDGNRYEGAWKCDLKHGKGRFFHLDSGQMQDGIWQEDICVYSFIIDIPFRQTAIEPTPSPIQDIEVINVDTICNEQELKALAGHIKSCLQFSQISLSPIQDEHDHHSDTHIV</sequence>
<dbReference type="SMART" id="SM00698">
    <property type="entry name" value="MORN"/>
    <property type="match status" value="6"/>
</dbReference>
<evidence type="ECO:0000313" key="8">
    <source>
        <dbReference type="Proteomes" id="UP000801492"/>
    </source>
</evidence>
<dbReference type="AlphaFoldDB" id="A0A8K0C4C2"/>
<evidence type="ECO:0000256" key="5">
    <source>
        <dbReference type="ARBA" id="ARBA00045851"/>
    </source>
</evidence>
<dbReference type="InterPro" id="IPR052472">
    <property type="entry name" value="MORN3"/>
</dbReference>
<evidence type="ECO:0000256" key="2">
    <source>
        <dbReference type="ARBA" id="ARBA00022737"/>
    </source>
</evidence>
<protein>
    <recommendedName>
        <fullName evidence="4">MORN repeat-containing protein 3</fullName>
    </recommendedName>
</protein>
<feature type="compositionally biased region" description="Basic and acidic residues" evidence="6">
    <location>
        <begin position="1"/>
        <end position="22"/>
    </location>
</feature>
<comment type="subcellular location">
    <subcellularLocation>
        <location evidence="1">Cytoplasmic vesicle</location>
        <location evidence="1">Secretory vesicle</location>
        <location evidence="1">Acrosome</location>
    </subcellularLocation>
</comment>
<name>A0A8K0C4C2_IGNLU</name>
<comment type="caution">
    <text evidence="7">The sequence shown here is derived from an EMBL/GenBank/DDBJ whole genome shotgun (WGS) entry which is preliminary data.</text>
</comment>